<protein>
    <recommendedName>
        <fullName evidence="4">STE24 endopeptidase</fullName>
    </recommendedName>
</protein>
<sequence>MPTPIDRAMQSRNAFLGFAGIITAVAAWTIWGPSDIFPKESDPTGEPETWTRSELRRWLNARGLFPNESATKEALLERVKANMRAPRS</sequence>
<evidence type="ECO:0000313" key="2">
    <source>
        <dbReference type="EMBL" id="KAF1982319.1"/>
    </source>
</evidence>
<organism evidence="2 3">
    <name type="scientific">Aulographum hederae CBS 113979</name>
    <dbReference type="NCBI Taxonomy" id="1176131"/>
    <lineage>
        <taxon>Eukaryota</taxon>
        <taxon>Fungi</taxon>
        <taxon>Dikarya</taxon>
        <taxon>Ascomycota</taxon>
        <taxon>Pezizomycotina</taxon>
        <taxon>Dothideomycetes</taxon>
        <taxon>Pleosporomycetidae</taxon>
        <taxon>Aulographales</taxon>
        <taxon>Aulographaceae</taxon>
    </lineage>
</organism>
<dbReference type="Pfam" id="PF10281">
    <property type="entry name" value="Ish1"/>
    <property type="match status" value="1"/>
</dbReference>
<evidence type="ECO:0000256" key="1">
    <source>
        <dbReference type="SAM" id="Phobius"/>
    </source>
</evidence>
<keyword evidence="1" id="KW-0812">Transmembrane</keyword>
<reference evidence="2" key="1">
    <citation type="journal article" date="2020" name="Stud. Mycol.">
        <title>101 Dothideomycetes genomes: a test case for predicting lifestyles and emergence of pathogens.</title>
        <authorList>
            <person name="Haridas S."/>
            <person name="Albert R."/>
            <person name="Binder M."/>
            <person name="Bloem J."/>
            <person name="Labutti K."/>
            <person name="Salamov A."/>
            <person name="Andreopoulos B."/>
            <person name="Baker S."/>
            <person name="Barry K."/>
            <person name="Bills G."/>
            <person name="Bluhm B."/>
            <person name="Cannon C."/>
            <person name="Castanera R."/>
            <person name="Culley D."/>
            <person name="Daum C."/>
            <person name="Ezra D."/>
            <person name="Gonzalez J."/>
            <person name="Henrissat B."/>
            <person name="Kuo A."/>
            <person name="Liang C."/>
            <person name="Lipzen A."/>
            <person name="Lutzoni F."/>
            <person name="Magnuson J."/>
            <person name="Mondo S."/>
            <person name="Nolan M."/>
            <person name="Ohm R."/>
            <person name="Pangilinan J."/>
            <person name="Park H.-J."/>
            <person name="Ramirez L."/>
            <person name="Alfaro M."/>
            <person name="Sun H."/>
            <person name="Tritt A."/>
            <person name="Yoshinaga Y."/>
            <person name="Zwiers L.-H."/>
            <person name="Turgeon B."/>
            <person name="Goodwin S."/>
            <person name="Spatafora J."/>
            <person name="Crous P."/>
            <person name="Grigoriev I."/>
        </authorList>
    </citation>
    <scope>NUCLEOTIDE SEQUENCE</scope>
    <source>
        <strain evidence="2">CBS 113979</strain>
    </source>
</reference>
<feature type="transmembrane region" description="Helical" evidence="1">
    <location>
        <begin position="12"/>
        <end position="31"/>
    </location>
</feature>
<evidence type="ECO:0008006" key="4">
    <source>
        <dbReference type="Google" id="ProtNLM"/>
    </source>
</evidence>
<dbReference type="EMBL" id="ML977185">
    <property type="protein sequence ID" value="KAF1982319.1"/>
    <property type="molecule type" value="Genomic_DNA"/>
</dbReference>
<dbReference type="Proteomes" id="UP000800041">
    <property type="component" value="Unassembled WGS sequence"/>
</dbReference>
<keyword evidence="1" id="KW-1133">Transmembrane helix</keyword>
<proteinExistence type="predicted"/>
<dbReference type="OrthoDB" id="5341873at2759"/>
<dbReference type="AlphaFoldDB" id="A0A6G1GNI7"/>
<accession>A0A6G1GNI7</accession>
<dbReference type="InterPro" id="IPR018803">
    <property type="entry name" value="Ish1/Msc1-like"/>
</dbReference>
<keyword evidence="1" id="KW-0472">Membrane</keyword>
<gene>
    <name evidence="2" type="ORF">K402DRAFT_384687</name>
</gene>
<keyword evidence="3" id="KW-1185">Reference proteome</keyword>
<name>A0A6G1GNI7_9PEZI</name>
<evidence type="ECO:0000313" key="3">
    <source>
        <dbReference type="Proteomes" id="UP000800041"/>
    </source>
</evidence>